<evidence type="ECO:0000259" key="11">
    <source>
        <dbReference type="Pfam" id="PF02771"/>
    </source>
</evidence>
<protein>
    <recommendedName>
        <fullName evidence="3">Medium-chain specific acyl-CoA dehydrogenase, mitochondrial</fullName>
    </recommendedName>
</protein>
<dbReference type="SUPFAM" id="SSF56645">
    <property type="entry name" value="Acyl-CoA dehydrogenase NM domain-like"/>
    <property type="match status" value="1"/>
</dbReference>
<evidence type="ECO:0000256" key="5">
    <source>
        <dbReference type="ARBA" id="ARBA00022827"/>
    </source>
</evidence>
<evidence type="ECO:0000259" key="9">
    <source>
        <dbReference type="Pfam" id="PF00441"/>
    </source>
</evidence>
<feature type="compositionally biased region" description="Pro residues" evidence="8">
    <location>
        <begin position="418"/>
        <end position="429"/>
    </location>
</feature>
<dbReference type="InterPro" id="IPR009075">
    <property type="entry name" value="AcylCo_DH/oxidase_C"/>
</dbReference>
<gene>
    <name evidence="12" type="ORF">SSPO_097900</name>
</gene>
<dbReference type="Pfam" id="PF02771">
    <property type="entry name" value="Acyl-CoA_dh_N"/>
    <property type="match status" value="1"/>
</dbReference>
<dbReference type="Gene3D" id="1.20.140.10">
    <property type="entry name" value="Butyryl-CoA Dehydrogenase, subunit A, domain 3"/>
    <property type="match status" value="1"/>
</dbReference>
<dbReference type="InterPro" id="IPR006089">
    <property type="entry name" value="Acyl-CoA_DH_CS"/>
</dbReference>
<comment type="cofactor">
    <cofactor evidence="1 7">
        <name>FAD</name>
        <dbReference type="ChEBI" id="CHEBI:57692"/>
    </cofactor>
</comment>
<sequence length="451" mass="49703">MGFALSPRLAELKQRAASLTGKIMQFEGECEANNGLPPEAHAVIRDEVLAHGLQAINMPAEWGGAGLMILEQVVVQDELGKLTNALRDAVWRPANCLSACTPEQRERYLVPDIEGRRRDAVAITEEHAGSNPSRIRTTATRDGDDYVLNGEKWFVTVGGAAGFLIVLAYVRPDNEPTMFLVDKDTPGVSVKRTPRYTHTFVYEHPEFLFQDVRVGQDAVLGRIGEGYDLTRDWFTEERLMIAARTIGAAERALRLAVDWAKEREQGGDVLMNRQLIQGMIADSVTEIATNRAFTHQVAWEFDQGGDLKTLHAKAATAKLAAPEASNRIVDRCVQIFGGRGYMWDMPVERLWRELRVDPGRAPPRSSGWSSPTRSASAAWTTCCPSPPGADRRHPAAGVVRPPRVVRPRPLPYGHTERPLPPGTPPPRRPNTPRGNDPQRPSSTEAGEAPAP</sequence>
<feature type="region of interest" description="Disordered" evidence="8">
    <location>
        <begin position="358"/>
        <end position="451"/>
    </location>
</feature>
<dbReference type="SUPFAM" id="SSF47203">
    <property type="entry name" value="Acyl-CoA dehydrogenase C-terminal domain-like"/>
    <property type="match status" value="1"/>
</dbReference>
<dbReference type="InterPro" id="IPR037069">
    <property type="entry name" value="AcylCoA_DH/ox_N_sf"/>
</dbReference>
<dbReference type="InterPro" id="IPR046373">
    <property type="entry name" value="Acyl-CoA_Oxase/DH_mid-dom_sf"/>
</dbReference>
<organism evidence="12 13">
    <name type="scientific">Streptomyces antimycoticus</name>
    <dbReference type="NCBI Taxonomy" id="68175"/>
    <lineage>
        <taxon>Bacteria</taxon>
        <taxon>Bacillati</taxon>
        <taxon>Actinomycetota</taxon>
        <taxon>Actinomycetes</taxon>
        <taxon>Kitasatosporales</taxon>
        <taxon>Streptomycetaceae</taxon>
        <taxon>Streptomyces</taxon>
        <taxon>Streptomyces violaceusniger group</taxon>
    </lineage>
</organism>
<evidence type="ECO:0000256" key="4">
    <source>
        <dbReference type="ARBA" id="ARBA00022630"/>
    </source>
</evidence>
<dbReference type="CDD" id="cd00567">
    <property type="entry name" value="ACAD"/>
    <property type="match status" value="1"/>
</dbReference>
<dbReference type="EMBL" id="AP019620">
    <property type="protein sequence ID" value="BBJ47072.1"/>
    <property type="molecule type" value="Genomic_DNA"/>
</dbReference>
<keyword evidence="5 7" id="KW-0274">FAD</keyword>
<dbReference type="GO" id="GO:0033539">
    <property type="term" value="P:fatty acid beta-oxidation using acyl-CoA dehydrogenase"/>
    <property type="evidence" value="ECO:0007669"/>
    <property type="project" value="TreeGrafter"/>
</dbReference>
<reference evidence="12 13" key="1">
    <citation type="journal article" date="2020" name="Int. J. Syst. Evol. Microbiol.">
        <title>Reclassification of Streptomyces castelarensis and Streptomyces sporoclivatus as later heterotypic synonyms of Streptomyces antimycoticus.</title>
        <authorList>
            <person name="Komaki H."/>
            <person name="Tamura T."/>
        </authorList>
    </citation>
    <scope>NUCLEOTIDE SEQUENCE [LARGE SCALE GENOMIC DNA]</scope>
    <source>
        <strain evidence="12 13">NBRC 100767</strain>
    </source>
</reference>
<dbReference type="GO" id="GO:0005737">
    <property type="term" value="C:cytoplasm"/>
    <property type="evidence" value="ECO:0007669"/>
    <property type="project" value="TreeGrafter"/>
</dbReference>
<dbReference type="PANTHER" id="PTHR48083">
    <property type="entry name" value="MEDIUM-CHAIN SPECIFIC ACYL-COA DEHYDROGENASE, MITOCHONDRIAL-RELATED"/>
    <property type="match status" value="1"/>
</dbReference>
<dbReference type="InterPro" id="IPR009100">
    <property type="entry name" value="AcylCoA_DH/oxidase_NM_dom_sf"/>
</dbReference>
<dbReference type="Pfam" id="PF02770">
    <property type="entry name" value="Acyl-CoA_dh_M"/>
    <property type="match status" value="1"/>
</dbReference>
<evidence type="ECO:0000259" key="10">
    <source>
        <dbReference type="Pfam" id="PF02770"/>
    </source>
</evidence>
<dbReference type="PANTHER" id="PTHR48083:SF2">
    <property type="entry name" value="MEDIUM-CHAIN SPECIFIC ACYL-COA DEHYDROGENASE, MITOCHONDRIAL"/>
    <property type="match status" value="1"/>
</dbReference>
<proteinExistence type="inferred from homology"/>
<dbReference type="InterPro" id="IPR013786">
    <property type="entry name" value="AcylCoA_DH/ox_N"/>
</dbReference>
<name>A0A499V0R0_9ACTN</name>
<accession>A0A499V0R0</accession>
<evidence type="ECO:0000256" key="6">
    <source>
        <dbReference type="ARBA" id="ARBA00023002"/>
    </source>
</evidence>
<feature type="domain" description="Acyl-CoA oxidase/dehydrogenase middle" evidence="10">
    <location>
        <begin position="120"/>
        <end position="195"/>
    </location>
</feature>
<evidence type="ECO:0000256" key="3">
    <source>
        <dbReference type="ARBA" id="ARBA00019125"/>
    </source>
</evidence>
<evidence type="ECO:0000256" key="7">
    <source>
        <dbReference type="RuleBase" id="RU362125"/>
    </source>
</evidence>
<feature type="domain" description="Acyl-CoA dehydrogenase/oxidase N-terminal" evidence="11">
    <location>
        <begin position="22"/>
        <end position="114"/>
    </location>
</feature>
<evidence type="ECO:0000256" key="1">
    <source>
        <dbReference type="ARBA" id="ARBA00001974"/>
    </source>
</evidence>
<evidence type="ECO:0000256" key="8">
    <source>
        <dbReference type="SAM" id="MobiDB-lite"/>
    </source>
</evidence>
<dbReference type="GO" id="GO:0003995">
    <property type="term" value="F:acyl-CoA dehydrogenase activity"/>
    <property type="evidence" value="ECO:0007669"/>
    <property type="project" value="InterPro"/>
</dbReference>
<dbReference type="Gene3D" id="1.10.540.10">
    <property type="entry name" value="Acyl-CoA dehydrogenase/oxidase, N-terminal domain"/>
    <property type="match status" value="1"/>
</dbReference>
<dbReference type="PROSITE" id="PS00073">
    <property type="entry name" value="ACYL_COA_DH_2"/>
    <property type="match status" value="1"/>
</dbReference>
<dbReference type="InterPro" id="IPR050741">
    <property type="entry name" value="Acyl-CoA_dehydrogenase"/>
</dbReference>
<feature type="domain" description="Acyl-CoA dehydrogenase/oxidase C-terminal" evidence="9">
    <location>
        <begin position="224"/>
        <end position="357"/>
    </location>
</feature>
<keyword evidence="4 7" id="KW-0285">Flavoprotein</keyword>
<feature type="compositionally biased region" description="Polar residues" evidence="8">
    <location>
        <begin position="366"/>
        <end position="383"/>
    </location>
</feature>
<dbReference type="Proteomes" id="UP000463951">
    <property type="component" value="Chromosome"/>
</dbReference>
<comment type="similarity">
    <text evidence="2 7">Belongs to the acyl-CoA dehydrogenase family.</text>
</comment>
<evidence type="ECO:0000256" key="2">
    <source>
        <dbReference type="ARBA" id="ARBA00009347"/>
    </source>
</evidence>
<dbReference type="Pfam" id="PF00441">
    <property type="entry name" value="Acyl-CoA_dh_1"/>
    <property type="match status" value="1"/>
</dbReference>
<dbReference type="InterPro" id="IPR006091">
    <property type="entry name" value="Acyl-CoA_Oxase/DH_mid-dom"/>
</dbReference>
<evidence type="ECO:0000313" key="12">
    <source>
        <dbReference type="EMBL" id="BBJ47072.1"/>
    </source>
</evidence>
<evidence type="ECO:0000313" key="13">
    <source>
        <dbReference type="Proteomes" id="UP000463951"/>
    </source>
</evidence>
<keyword evidence="6 7" id="KW-0560">Oxidoreductase</keyword>
<dbReference type="Gene3D" id="2.40.110.10">
    <property type="entry name" value="Butyryl-CoA Dehydrogenase, subunit A, domain 2"/>
    <property type="match status" value="1"/>
</dbReference>
<dbReference type="InterPro" id="IPR036250">
    <property type="entry name" value="AcylCo_DH-like_C"/>
</dbReference>
<dbReference type="GO" id="GO:0050660">
    <property type="term" value="F:flavin adenine dinucleotide binding"/>
    <property type="evidence" value="ECO:0007669"/>
    <property type="project" value="InterPro"/>
</dbReference>
<dbReference type="AlphaFoldDB" id="A0A499V0R0"/>